<feature type="compositionally biased region" description="Polar residues" evidence="10">
    <location>
        <begin position="306"/>
        <end position="318"/>
    </location>
</feature>
<dbReference type="OrthoDB" id="436496at2759"/>
<dbReference type="Pfam" id="PF00042">
    <property type="entry name" value="Globin"/>
    <property type="match status" value="1"/>
</dbReference>
<dbReference type="PROSITE" id="PS51384">
    <property type="entry name" value="FAD_FR"/>
    <property type="match status" value="1"/>
</dbReference>
<accession>A0A0F4ZJX3</accession>
<reference evidence="13 14" key="1">
    <citation type="submission" date="2015-03" db="EMBL/GenBank/DDBJ databases">
        <authorList>
            <person name="Radwan O."/>
            <person name="Al-Naeli F.A."/>
            <person name="Rendon G.A."/>
            <person name="Fields C."/>
        </authorList>
    </citation>
    <scope>NUCLEOTIDE SEQUENCE [LARGE SCALE GENOMIC DNA]</scope>
    <source>
        <strain evidence="13">CR-DP1</strain>
    </source>
</reference>
<keyword evidence="7" id="KW-0520">NAD</keyword>
<dbReference type="InterPro" id="IPR009050">
    <property type="entry name" value="Globin-like_sf"/>
</dbReference>
<dbReference type="InterPro" id="IPR017938">
    <property type="entry name" value="Riboflavin_synthase-like_b-brl"/>
</dbReference>
<dbReference type="EC" id="1.14.12.17" evidence="2"/>
<dbReference type="Proteomes" id="UP000033483">
    <property type="component" value="Unassembled WGS sequence"/>
</dbReference>
<evidence type="ECO:0000256" key="10">
    <source>
        <dbReference type="SAM" id="MobiDB-lite"/>
    </source>
</evidence>
<dbReference type="InterPro" id="IPR039261">
    <property type="entry name" value="FNR_nucleotide-bd"/>
</dbReference>
<dbReference type="SUPFAM" id="SSF63380">
    <property type="entry name" value="Riboflavin synthase domain-like"/>
    <property type="match status" value="1"/>
</dbReference>
<evidence type="ECO:0000256" key="1">
    <source>
        <dbReference type="ARBA" id="ARBA00006401"/>
    </source>
</evidence>
<comment type="catalytic activity">
    <reaction evidence="9">
        <text>2 nitric oxide + NADPH + 2 O2 = 2 nitrate + NADP(+) + H(+)</text>
        <dbReference type="Rhea" id="RHEA:19465"/>
        <dbReference type="ChEBI" id="CHEBI:15378"/>
        <dbReference type="ChEBI" id="CHEBI:15379"/>
        <dbReference type="ChEBI" id="CHEBI:16480"/>
        <dbReference type="ChEBI" id="CHEBI:17632"/>
        <dbReference type="ChEBI" id="CHEBI:57783"/>
        <dbReference type="ChEBI" id="CHEBI:58349"/>
        <dbReference type="EC" id="1.14.12.17"/>
    </reaction>
</comment>
<dbReference type="Gene3D" id="3.40.50.80">
    <property type="entry name" value="Nucleotide-binding domain of ferredoxin-NADP reductase (FNR) module"/>
    <property type="match status" value="1"/>
</dbReference>
<dbReference type="PROSITE" id="PS01033">
    <property type="entry name" value="GLOBIN"/>
    <property type="match status" value="1"/>
</dbReference>
<evidence type="ECO:0000256" key="6">
    <source>
        <dbReference type="ARBA" id="ARBA00023004"/>
    </source>
</evidence>
<evidence type="ECO:0000256" key="5">
    <source>
        <dbReference type="ARBA" id="ARBA00022723"/>
    </source>
</evidence>
<evidence type="ECO:0000259" key="11">
    <source>
        <dbReference type="PROSITE" id="PS01033"/>
    </source>
</evidence>
<dbReference type="InterPro" id="IPR017927">
    <property type="entry name" value="FAD-bd_FR_type"/>
</dbReference>
<dbReference type="EMBL" id="LAEV01000390">
    <property type="protein sequence ID" value="KKA30421.1"/>
    <property type="molecule type" value="Genomic_DNA"/>
</dbReference>
<protein>
    <recommendedName>
        <fullName evidence="2">nitric oxide dioxygenase</fullName>
        <ecNumber evidence="2">1.14.12.17</ecNumber>
    </recommendedName>
</protein>
<dbReference type="PANTHER" id="PTHR43396:SF3">
    <property type="entry name" value="FLAVOHEMOPROTEIN"/>
    <property type="match status" value="1"/>
</dbReference>
<keyword evidence="5" id="KW-0479">Metal-binding</keyword>
<evidence type="ECO:0000259" key="12">
    <source>
        <dbReference type="PROSITE" id="PS51384"/>
    </source>
</evidence>
<dbReference type="Gene3D" id="1.10.490.10">
    <property type="entry name" value="Globins"/>
    <property type="match status" value="1"/>
</dbReference>
<dbReference type="CDD" id="cd08922">
    <property type="entry name" value="FHb-globin"/>
    <property type="match status" value="1"/>
</dbReference>
<comment type="caution">
    <text evidence="13">The sequence shown here is derived from an EMBL/GenBank/DDBJ whole genome shotgun (WGS) entry which is preliminary data.</text>
</comment>
<dbReference type="GO" id="GO:0019825">
    <property type="term" value="F:oxygen binding"/>
    <property type="evidence" value="ECO:0007669"/>
    <property type="project" value="InterPro"/>
</dbReference>
<proteinExistence type="inferred from homology"/>
<dbReference type="PANTHER" id="PTHR43396">
    <property type="entry name" value="FLAVOHEMOPROTEIN"/>
    <property type="match status" value="1"/>
</dbReference>
<keyword evidence="4" id="KW-0349">Heme</keyword>
<dbReference type="Gene3D" id="2.40.30.10">
    <property type="entry name" value="Translation factors"/>
    <property type="match status" value="1"/>
</dbReference>
<keyword evidence="3" id="KW-0216">Detoxification</keyword>
<feature type="domain" description="FAD-binding FR-type" evidence="12">
    <location>
        <begin position="150"/>
        <end position="266"/>
    </location>
</feature>
<dbReference type="CDD" id="cd06184">
    <property type="entry name" value="flavohem_like_fad_nad_binding"/>
    <property type="match status" value="1"/>
</dbReference>
<dbReference type="GO" id="GO:0020037">
    <property type="term" value="F:heme binding"/>
    <property type="evidence" value="ECO:0007669"/>
    <property type="project" value="InterPro"/>
</dbReference>
<dbReference type="AlphaFoldDB" id="A0A0F4ZJX3"/>
<evidence type="ECO:0000256" key="3">
    <source>
        <dbReference type="ARBA" id="ARBA00022575"/>
    </source>
</evidence>
<evidence type="ECO:0000256" key="7">
    <source>
        <dbReference type="ARBA" id="ARBA00023027"/>
    </source>
</evidence>
<feature type="compositionally biased region" description="Polar residues" evidence="10">
    <location>
        <begin position="325"/>
        <end position="338"/>
    </location>
</feature>
<dbReference type="SUPFAM" id="SSF46458">
    <property type="entry name" value="Globin-like"/>
    <property type="match status" value="1"/>
</dbReference>
<comment type="catalytic activity">
    <reaction evidence="8">
        <text>2 nitric oxide + NADH + 2 O2 = 2 nitrate + NAD(+) + H(+)</text>
        <dbReference type="Rhea" id="RHEA:19469"/>
        <dbReference type="ChEBI" id="CHEBI:15378"/>
        <dbReference type="ChEBI" id="CHEBI:15379"/>
        <dbReference type="ChEBI" id="CHEBI:16480"/>
        <dbReference type="ChEBI" id="CHEBI:17632"/>
        <dbReference type="ChEBI" id="CHEBI:57540"/>
        <dbReference type="ChEBI" id="CHEBI:57945"/>
        <dbReference type="EC" id="1.14.12.17"/>
    </reaction>
</comment>
<dbReference type="GO" id="GO:0071949">
    <property type="term" value="F:FAD binding"/>
    <property type="evidence" value="ECO:0007669"/>
    <property type="project" value="TreeGrafter"/>
</dbReference>
<dbReference type="SUPFAM" id="SSF52343">
    <property type="entry name" value="Ferredoxin reductase-like, C-terminal NADP-linked domain"/>
    <property type="match status" value="1"/>
</dbReference>
<gene>
    <name evidence="13" type="ORF">TD95_004579</name>
</gene>
<evidence type="ECO:0000256" key="2">
    <source>
        <dbReference type="ARBA" id="ARBA00012229"/>
    </source>
</evidence>
<keyword evidence="6" id="KW-0408">Iron</keyword>
<feature type="region of interest" description="Disordered" evidence="10">
    <location>
        <begin position="299"/>
        <end position="364"/>
    </location>
</feature>
<feature type="domain" description="Globin" evidence="11">
    <location>
        <begin position="2"/>
        <end position="140"/>
    </location>
</feature>
<name>A0A0F4ZJX3_9PEZI</name>
<comment type="similarity">
    <text evidence="1">In the C-terminal section; belongs to the flavoprotein pyridine nucleotide cytochrome reductase family.</text>
</comment>
<keyword evidence="14" id="KW-1185">Reference proteome</keyword>
<feature type="compositionally biased region" description="Low complexity" evidence="10">
    <location>
        <begin position="339"/>
        <end position="364"/>
    </location>
</feature>
<dbReference type="GO" id="GO:0009636">
    <property type="term" value="P:response to toxic substance"/>
    <property type="evidence" value="ECO:0007669"/>
    <property type="project" value="UniProtKB-KW"/>
</dbReference>
<dbReference type="GO" id="GO:0008941">
    <property type="term" value="F:nitric oxide dioxygenase NAD(P)H activity"/>
    <property type="evidence" value="ECO:0007669"/>
    <property type="project" value="UniProtKB-EC"/>
</dbReference>
<evidence type="ECO:0000313" key="13">
    <source>
        <dbReference type="EMBL" id="KKA30421.1"/>
    </source>
</evidence>
<dbReference type="GO" id="GO:0046210">
    <property type="term" value="P:nitric oxide catabolic process"/>
    <property type="evidence" value="ECO:0007669"/>
    <property type="project" value="TreeGrafter"/>
</dbReference>
<dbReference type="FunFam" id="1.10.490.10:FF:000003">
    <property type="entry name" value="Flavohemoprotein"/>
    <property type="match status" value="1"/>
</dbReference>
<evidence type="ECO:0000256" key="8">
    <source>
        <dbReference type="ARBA" id="ARBA00048649"/>
    </source>
</evidence>
<organism evidence="13 14">
    <name type="scientific">Thielaviopsis punctulata</name>
    <dbReference type="NCBI Taxonomy" id="72032"/>
    <lineage>
        <taxon>Eukaryota</taxon>
        <taxon>Fungi</taxon>
        <taxon>Dikarya</taxon>
        <taxon>Ascomycota</taxon>
        <taxon>Pezizomycotina</taxon>
        <taxon>Sordariomycetes</taxon>
        <taxon>Hypocreomycetidae</taxon>
        <taxon>Microascales</taxon>
        <taxon>Ceratocystidaceae</taxon>
        <taxon>Thielaviopsis</taxon>
    </lineage>
</organism>
<sequence length="484" mass="52693">MPVTPAQAALVKSTIPLLRHHGSLITTIFYRSLLTAHPHLSAIFNSANQTNGRQPRALTHLILAFAEHIHSLSELAPVLERVAQKHVSLAIAPADYAIVGSFLIQAFTTVLSPRVFTPDIQDAWNAAYAVLAHMLSSREAQLYAAFAPWTGLRPFRILRKVQETRTAPHVYSLYFEPVDGQPLPSFLPGQYVSLQIPVTGHHLITHQTRQYSLSDRPRPEYLRITLKKEIDPATGTAGIVSSALVDDYSVSDIVHLSHPAGEFFFDVQQHSNTASVPLVLISAGVGVAPMMSILNTILAESPSPPSSRGTASHRSTSPARDAVSVANSARLQTPTPTRSCSPASRYSTSASTAASTAPTSPSLSAAPVRPITWIHGSHSDAPFDIYIRSIAHTRRDFYAAIFKTEPIMGDVRGVDFNFEGRVDLAKLTDAELHLGHGGTEYMVCGPEGFMYEVRDGLVARGVDRSRVKCELFNVGDMLAARREI</sequence>
<evidence type="ECO:0000313" key="14">
    <source>
        <dbReference type="Proteomes" id="UP000033483"/>
    </source>
</evidence>
<dbReference type="GO" id="GO:0071500">
    <property type="term" value="P:cellular response to nitrosative stress"/>
    <property type="evidence" value="ECO:0007669"/>
    <property type="project" value="TreeGrafter"/>
</dbReference>
<evidence type="ECO:0000256" key="9">
    <source>
        <dbReference type="ARBA" id="ARBA00049433"/>
    </source>
</evidence>
<evidence type="ECO:0000256" key="4">
    <source>
        <dbReference type="ARBA" id="ARBA00022617"/>
    </source>
</evidence>
<dbReference type="InterPro" id="IPR000971">
    <property type="entry name" value="Globin"/>
</dbReference>
<dbReference type="InterPro" id="IPR012292">
    <property type="entry name" value="Globin/Proto"/>
</dbReference>
<dbReference type="GO" id="GO:0046872">
    <property type="term" value="F:metal ion binding"/>
    <property type="evidence" value="ECO:0007669"/>
    <property type="project" value="UniProtKB-KW"/>
</dbReference>